<dbReference type="Proteomes" id="UP000218677">
    <property type="component" value="Unassembled WGS sequence"/>
</dbReference>
<evidence type="ECO:0000256" key="1">
    <source>
        <dbReference type="ARBA" id="ARBA00005233"/>
    </source>
</evidence>
<proteinExistence type="inferred from homology"/>
<dbReference type="AlphaFoldDB" id="A0A2A4HR44"/>
<evidence type="ECO:0000313" key="4">
    <source>
        <dbReference type="EMBL" id="PCF97768.1"/>
    </source>
</evidence>
<evidence type="ECO:0000256" key="2">
    <source>
        <dbReference type="ARBA" id="ARBA00022481"/>
    </source>
</evidence>
<keyword evidence="5" id="KW-1185">Reference proteome</keyword>
<dbReference type="PANTHER" id="PTHR30093">
    <property type="entry name" value="GENERAL SECRETION PATHWAY PROTEIN G"/>
    <property type="match status" value="1"/>
</dbReference>
<name>A0A2A4HR44_9GAMM</name>
<dbReference type="EMBL" id="NWUX01000001">
    <property type="protein sequence ID" value="PCF97768.1"/>
    <property type="molecule type" value="Genomic_DNA"/>
</dbReference>
<comment type="similarity">
    <text evidence="1">Belongs to the N-Me-Phe pilin family.</text>
</comment>
<gene>
    <name evidence="4" type="ORF">CPA45_01865</name>
</gene>
<dbReference type="SUPFAM" id="SSF54523">
    <property type="entry name" value="Pili subunits"/>
    <property type="match status" value="1"/>
</dbReference>
<keyword evidence="3" id="KW-0812">Transmembrane</keyword>
<keyword evidence="3" id="KW-1133">Transmembrane helix</keyword>
<dbReference type="Gene3D" id="3.30.700.10">
    <property type="entry name" value="Glycoprotein, Type 4 Pilin"/>
    <property type="match status" value="1"/>
</dbReference>
<organism evidence="4 5">
    <name type="scientific">Vreelandella nigrificans</name>
    <dbReference type="NCBI Taxonomy" id="2042704"/>
    <lineage>
        <taxon>Bacteria</taxon>
        <taxon>Pseudomonadati</taxon>
        <taxon>Pseudomonadota</taxon>
        <taxon>Gammaproteobacteria</taxon>
        <taxon>Oceanospirillales</taxon>
        <taxon>Halomonadaceae</taxon>
        <taxon>Vreelandella</taxon>
    </lineage>
</organism>
<dbReference type="PANTHER" id="PTHR30093:SF34">
    <property type="entry name" value="PREPILIN PEPTIDASE-DEPENDENT PROTEIN D"/>
    <property type="match status" value="1"/>
</dbReference>
<reference evidence="5" key="1">
    <citation type="submission" date="2017-09" db="EMBL/GenBank/DDBJ databases">
        <authorList>
            <person name="Cho G.-S."/>
            <person name="Oguntoyinbo F.A."/>
            <person name="Cnockaert M."/>
            <person name="Kabisch J."/>
            <person name="Neve H."/>
            <person name="Bockelmann W."/>
            <person name="Wenning M."/>
            <person name="Franz C.M."/>
            <person name="Vandamme P."/>
        </authorList>
    </citation>
    <scope>NUCLEOTIDE SEQUENCE [LARGE SCALE GENOMIC DNA]</scope>
    <source>
        <strain evidence="5">MBT G8648</strain>
    </source>
</reference>
<evidence type="ECO:0000256" key="3">
    <source>
        <dbReference type="SAM" id="Phobius"/>
    </source>
</evidence>
<feature type="transmembrane region" description="Helical" evidence="3">
    <location>
        <begin position="20"/>
        <end position="41"/>
    </location>
</feature>
<comment type="caution">
    <text evidence="4">The sequence shown here is derived from an EMBL/GenBank/DDBJ whole genome shotgun (WGS) entry which is preliminary data.</text>
</comment>
<accession>A0A2A4HR44</accession>
<evidence type="ECO:0000313" key="5">
    <source>
        <dbReference type="Proteomes" id="UP000218677"/>
    </source>
</evidence>
<protein>
    <submittedName>
        <fullName evidence="4">Methylation site containing protein</fullName>
    </submittedName>
</protein>
<dbReference type="NCBIfam" id="TIGR02532">
    <property type="entry name" value="IV_pilin_GFxxxE"/>
    <property type="match status" value="1"/>
</dbReference>
<dbReference type="InterPro" id="IPR012902">
    <property type="entry name" value="N_methyl_site"/>
</dbReference>
<keyword evidence="2" id="KW-0488">Methylation</keyword>
<dbReference type="Pfam" id="PF07963">
    <property type="entry name" value="N_methyl"/>
    <property type="match status" value="1"/>
</dbReference>
<sequence>MKATQSHHTRRFKQQGFTLIELLIVVAIVGILAAVGVPQYGNYLNRAEQSACIGELSAFRSLAVTASVSSDDIADFDFQSCDIGTETEIDEVASRFDGTAGENPDDIVITTVNRNQAVTVTGGGRIGGSVDTP</sequence>
<dbReference type="OrthoDB" id="6173402at2"/>
<dbReference type="InterPro" id="IPR045584">
    <property type="entry name" value="Pilin-like"/>
</dbReference>
<dbReference type="PROSITE" id="PS00409">
    <property type="entry name" value="PROKAR_NTER_METHYL"/>
    <property type="match status" value="1"/>
</dbReference>
<keyword evidence="3" id="KW-0472">Membrane</keyword>